<evidence type="ECO:0000256" key="7">
    <source>
        <dbReference type="ARBA" id="ARBA00023264"/>
    </source>
</evidence>
<name>U7V9X4_9FUSO</name>
<dbReference type="InterPro" id="IPR012281">
    <property type="entry name" value="Phospholipid_synth_PlsX-like"/>
</dbReference>
<comment type="similarity">
    <text evidence="10">Belongs to the PlsX family.</text>
</comment>
<dbReference type="GO" id="GO:0043811">
    <property type="term" value="F:phosphate:acyl-[acyl carrier protein] acyltransferase activity"/>
    <property type="evidence" value="ECO:0007669"/>
    <property type="project" value="UniProtKB-UniRule"/>
</dbReference>
<dbReference type="EMBL" id="AXZF01000096">
    <property type="protein sequence ID" value="ERT67939.1"/>
    <property type="molecule type" value="Genomic_DNA"/>
</dbReference>
<protein>
    <recommendedName>
        <fullName evidence="8 10">Phosphate acyltransferase</fullName>
        <ecNumber evidence="8 10">2.3.1.274</ecNumber>
    </recommendedName>
    <alternativeName>
        <fullName evidence="10">Acyl-ACP phosphotransacylase</fullName>
    </alternativeName>
    <alternativeName>
        <fullName evidence="10">Acyl-[acyl-carrier-protein]--phosphate acyltransferase</fullName>
    </alternativeName>
    <alternativeName>
        <fullName evidence="10">Phosphate-acyl-ACP acyltransferase</fullName>
    </alternativeName>
</protein>
<keyword evidence="2 10" id="KW-0963">Cytoplasm</keyword>
<keyword evidence="6 10" id="KW-0594">Phospholipid biosynthesis</keyword>
<evidence type="ECO:0000256" key="4">
    <source>
        <dbReference type="ARBA" id="ARBA00022679"/>
    </source>
</evidence>
<evidence type="ECO:0000313" key="12">
    <source>
        <dbReference type="Proteomes" id="UP000017081"/>
    </source>
</evidence>
<dbReference type="AlphaFoldDB" id="U7V9X4"/>
<dbReference type="PATRIC" id="fig|1319815.3.peg.2076"/>
<dbReference type="HAMAP" id="MF_00019">
    <property type="entry name" value="PlsX"/>
    <property type="match status" value="1"/>
</dbReference>
<dbReference type="HOGENOM" id="CLU_039379_1_1_0"/>
<dbReference type="eggNOG" id="COG0416">
    <property type="taxonomic scope" value="Bacteria"/>
</dbReference>
<evidence type="ECO:0000313" key="11">
    <source>
        <dbReference type="EMBL" id="ERT67939.1"/>
    </source>
</evidence>
<keyword evidence="3 10" id="KW-0444">Lipid biosynthesis</keyword>
<dbReference type="SUPFAM" id="SSF53659">
    <property type="entry name" value="Isocitrate/Isopropylmalate dehydrogenase-like"/>
    <property type="match status" value="1"/>
</dbReference>
<dbReference type="Proteomes" id="UP000017081">
    <property type="component" value="Unassembled WGS sequence"/>
</dbReference>
<dbReference type="RefSeq" id="WP_023051689.1">
    <property type="nucleotide sequence ID" value="NZ_CP173065.2"/>
</dbReference>
<evidence type="ECO:0000256" key="8">
    <source>
        <dbReference type="ARBA" id="ARBA00024069"/>
    </source>
</evidence>
<accession>U7V9X4</accession>
<keyword evidence="5 10" id="KW-0443">Lipid metabolism</keyword>
<gene>
    <name evidence="10" type="primary">plsX</name>
    <name evidence="11" type="ORF">HMPREF0202_02157</name>
</gene>
<dbReference type="Pfam" id="PF02504">
    <property type="entry name" value="FA_synthesis"/>
    <property type="match status" value="1"/>
</dbReference>
<comment type="caution">
    <text evidence="11">The sequence shown here is derived from an EMBL/GenBank/DDBJ whole genome shotgun (WGS) entry which is preliminary data.</text>
</comment>
<keyword evidence="7 10" id="KW-1208">Phospholipid metabolism</keyword>
<evidence type="ECO:0000256" key="3">
    <source>
        <dbReference type="ARBA" id="ARBA00022516"/>
    </source>
</evidence>
<organism evidence="11 12">
    <name type="scientific">Cetobacterium somerae ATCC BAA-474</name>
    <dbReference type="NCBI Taxonomy" id="1319815"/>
    <lineage>
        <taxon>Bacteria</taxon>
        <taxon>Fusobacteriati</taxon>
        <taxon>Fusobacteriota</taxon>
        <taxon>Fusobacteriia</taxon>
        <taxon>Fusobacteriales</taxon>
        <taxon>Fusobacteriaceae</taxon>
        <taxon>Cetobacterium</taxon>
    </lineage>
</organism>
<dbReference type="InterPro" id="IPR003664">
    <property type="entry name" value="FA_synthesis"/>
</dbReference>
<comment type="function">
    <text evidence="10">Catalyzes the reversible formation of acyl-phosphate (acyl-PO(4)) from acyl-[acyl-carrier-protein] (acyl-ACP). This enzyme utilizes acyl-ACP as fatty acyl donor, but not acyl-CoA.</text>
</comment>
<comment type="subcellular location">
    <subcellularLocation>
        <location evidence="10">Cytoplasm</location>
    </subcellularLocation>
    <text evidence="10">Associated with the membrane possibly through PlsY.</text>
</comment>
<comment type="subunit">
    <text evidence="9 10">Homodimer. Probably interacts with PlsY.</text>
</comment>
<comment type="pathway">
    <text evidence="10">Lipid metabolism; phospholipid metabolism.</text>
</comment>
<dbReference type="STRING" id="1319815.HMPREF0202_02157"/>
<dbReference type="GO" id="GO:0005737">
    <property type="term" value="C:cytoplasm"/>
    <property type="evidence" value="ECO:0007669"/>
    <property type="project" value="UniProtKB-SubCell"/>
</dbReference>
<evidence type="ECO:0000256" key="2">
    <source>
        <dbReference type="ARBA" id="ARBA00022490"/>
    </source>
</evidence>
<keyword evidence="12" id="KW-1185">Reference proteome</keyword>
<evidence type="ECO:0000256" key="1">
    <source>
        <dbReference type="ARBA" id="ARBA00001232"/>
    </source>
</evidence>
<dbReference type="GO" id="GO:0008654">
    <property type="term" value="P:phospholipid biosynthetic process"/>
    <property type="evidence" value="ECO:0007669"/>
    <property type="project" value="UniProtKB-KW"/>
</dbReference>
<dbReference type="EC" id="2.3.1.274" evidence="8 10"/>
<evidence type="ECO:0000256" key="6">
    <source>
        <dbReference type="ARBA" id="ARBA00023209"/>
    </source>
</evidence>
<sequence>MRIALDAMGGDFAPLETVKGAIQALDELKGLTVVLVGKKEKIQEELEKYTYDKNRIEIYDAREIIEMTDDPMSAVRTKKDSSMNRMLELVKSGEVEASVSAGNTGALISASQLKLRRIKGVLRPAITTIFPSKKRDIVLMDVGANADCRPEFINQFATMGTLYYEEMFGVSNAKVGLLNIGTEEGKGNEITREAFHLLKSNDKINFIGNIESREMMDGEVDVIVADGFTGNMVLKTAEGTAKFIFSILKEEINKSTLGKIGALLLKPILKKLKGKLDSSEYGGALFLGINGISIKAHGNSTARGIKNALKVANKFAEDKFIDRLTEVMKQNQGGSDEA</sequence>
<dbReference type="PANTHER" id="PTHR30100:SF1">
    <property type="entry name" value="PHOSPHATE ACYLTRANSFERASE"/>
    <property type="match status" value="1"/>
</dbReference>
<evidence type="ECO:0000256" key="9">
    <source>
        <dbReference type="ARBA" id="ARBA00046608"/>
    </source>
</evidence>
<comment type="catalytic activity">
    <reaction evidence="1 10">
        <text>a fatty acyl-[ACP] + phosphate = an acyl phosphate + holo-[ACP]</text>
        <dbReference type="Rhea" id="RHEA:42292"/>
        <dbReference type="Rhea" id="RHEA-COMP:9685"/>
        <dbReference type="Rhea" id="RHEA-COMP:14125"/>
        <dbReference type="ChEBI" id="CHEBI:43474"/>
        <dbReference type="ChEBI" id="CHEBI:59918"/>
        <dbReference type="ChEBI" id="CHEBI:64479"/>
        <dbReference type="ChEBI" id="CHEBI:138651"/>
        <dbReference type="EC" id="2.3.1.274"/>
    </reaction>
</comment>
<dbReference type="GO" id="GO:0006633">
    <property type="term" value="P:fatty acid biosynthetic process"/>
    <property type="evidence" value="ECO:0007669"/>
    <property type="project" value="UniProtKB-UniRule"/>
</dbReference>
<dbReference type="PIRSF" id="PIRSF002465">
    <property type="entry name" value="Phsphlp_syn_PlsX"/>
    <property type="match status" value="1"/>
</dbReference>
<evidence type="ECO:0000256" key="10">
    <source>
        <dbReference type="HAMAP-Rule" id="MF_00019"/>
    </source>
</evidence>
<reference evidence="11 12" key="1">
    <citation type="submission" date="2013-08" db="EMBL/GenBank/DDBJ databases">
        <authorList>
            <person name="Weinstock G."/>
            <person name="Sodergren E."/>
            <person name="Wylie T."/>
            <person name="Fulton L."/>
            <person name="Fulton R."/>
            <person name="Fronick C."/>
            <person name="O'Laughlin M."/>
            <person name="Godfrey J."/>
            <person name="Miner T."/>
            <person name="Herter B."/>
            <person name="Appelbaum E."/>
            <person name="Cordes M."/>
            <person name="Lek S."/>
            <person name="Wollam A."/>
            <person name="Pepin K.H."/>
            <person name="Palsikar V.B."/>
            <person name="Mitreva M."/>
            <person name="Wilson R.K."/>
        </authorList>
    </citation>
    <scope>NUCLEOTIDE SEQUENCE [LARGE SCALE GENOMIC DNA]</scope>
    <source>
        <strain evidence="11 12">ATCC BAA-474</strain>
    </source>
</reference>
<proteinExistence type="inferred from homology"/>
<dbReference type="Gene3D" id="3.40.718.10">
    <property type="entry name" value="Isopropylmalate Dehydrogenase"/>
    <property type="match status" value="1"/>
</dbReference>
<dbReference type="PANTHER" id="PTHR30100">
    <property type="entry name" value="FATTY ACID/PHOSPHOLIPID SYNTHESIS PROTEIN PLSX"/>
    <property type="match status" value="1"/>
</dbReference>
<dbReference type="UniPathway" id="UPA00085"/>
<dbReference type="NCBIfam" id="TIGR00182">
    <property type="entry name" value="plsX"/>
    <property type="match status" value="1"/>
</dbReference>
<keyword evidence="4 10" id="KW-0808">Transferase</keyword>
<evidence type="ECO:0000256" key="5">
    <source>
        <dbReference type="ARBA" id="ARBA00023098"/>
    </source>
</evidence>